<comment type="similarity">
    <text evidence="2 8">Belongs to the flavodoxin family.</text>
</comment>
<keyword evidence="4 8" id="KW-0285">Flavoprotein</keyword>
<dbReference type="GO" id="GO:0010181">
    <property type="term" value="F:FMN binding"/>
    <property type="evidence" value="ECO:0007669"/>
    <property type="project" value="UniProtKB-UniRule"/>
</dbReference>
<evidence type="ECO:0000313" key="10">
    <source>
        <dbReference type="EMBL" id="QCD46092.1"/>
    </source>
</evidence>
<protein>
    <recommendedName>
        <fullName evidence="8">Flavodoxin</fullName>
    </recommendedName>
</protein>
<keyword evidence="5 8" id="KW-0288">FMN</keyword>
<dbReference type="PIRSF" id="PIRSF038996">
    <property type="entry name" value="FldA"/>
    <property type="match status" value="1"/>
</dbReference>
<dbReference type="InterPro" id="IPR001226">
    <property type="entry name" value="Flavodoxin_CS"/>
</dbReference>
<dbReference type="InterPro" id="IPR001094">
    <property type="entry name" value="Flavdoxin-like"/>
</dbReference>
<dbReference type="InterPro" id="IPR008254">
    <property type="entry name" value="Flavodoxin/NO_synth"/>
</dbReference>
<dbReference type="Pfam" id="PF00258">
    <property type="entry name" value="Flavodoxin_1"/>
    <property type="match status" value="1"/>
</dbReference>
<evidence type="ECO:0000256" key="2">
    <source>
        <dbReference type="ARBA" id="ARBA00005267"/>
    </source>
</evidence>
<reference evidence="10 11" key="1">
    <citation type="submission" date="2016-07" db="EMBL/GenBank/DDBJ databases">
        <title>Comparative genomics of the Campylobacter concisus group.</title>
        <authorList>
            <person name="Miller W.G."/>
            <person name="Yee E."/>
            <person name="Chapman M.H."/>
            <person name="Huynh S."/>
            <person name="Bono J.L."/>
            <person name="On S.L.W."/>
            <person name="StLeger J."/>
            <person name="Foster G."/>
            <person name="Parker C.T."/>
        </authorList>
    </citation>
    <scope>NUCLEOTIDE SEQUENCE [LARGE SCALE GENOMIC DNA]</scope>
    <source>
        <strain evidence="10 11">ATCC 33238</strain>
    </source>
</reference>
<name>A0A6G5QKF9_CAMRE</name>
<comment type="function">
    <text evidence="8">Low-potential electron donor to a number of redox enzymes.</text>
</comment>
<dbReference type="NCBIfam" id="TIGR01752">
    <property type="entry name" value="flav_long"/>
    <property type="match status" value="1"/>
</dbReference>
<dbReference type="RefSeq" id="WP_004318795.1">
    <property type="nucleotide sequence ID" value="NZ_CAUTXX010000118.1"/>
</dbReference>
<evidence type="ECO:0000259" key="9">
    <source>
        <dbReference type="PROSITE" id="PS50902"/>
    </source>
</evidence>
<sequence>MIGIIFGSSMGNTEEAAGFLAEKLGLENELLNVANCDAAKLNGFDKLILGVSTWGTGDLQDDWDAFDFGGLKLGGKTVAIFGTGDAEGYADSFCGAMGKLYDEVVKAGANVVGAVSTDGYSFEESEAVRDGKFIGLPLDADNESDKTETRILAWIEQIKPHFS</sequence>
<dbReference type="GO" id="GO:0009055">
    <property type="term" value="F:electron transfer activity"/>
    <property type="evidence" value="ECO:0007669"/>
    <property type="project" value="UniProtKB-UniRule"/>
</dbReference>
<dbReference type="SUPFAM" id="SSF52218">
    <property type="entry name" value="Flavoproteins"/>
    <property type="match status" value="1"/>
</dbReference>
<keyword evidence="3 8" id="KW-0813">Transport</keyword>
<dbReference type="PROSITE" id="PS50902">
    <property type="entry name" value="FLAVODOXIN_LIKE"/>
    <property type="match status" value="1"/>
</dbReference>
<dbReference type="AlphaFoldDB" id="A0A6G5QKF9"/>
<dbReference type="PANTHER" id="PTHR42809">
    <property type="entry name" value="FLAVODOXIN 2"/>
    <property type="match status" value="1"/>
</dbReference>
<dbReference type="NCBIfam" id="NF006739">
    <property type="entry name" value="PRK09267.1-5"/>
    <property type="match status" value="1"/>
</dbReference>
<proteinExistence type="inferred from homology"/>
<dbReference type="InterPro" id="IPR010086">
    <property type="entry name" value="Flavodoxin_lc"/>
</dbReference>
<organism evidence="10 11">
    <name type="scientific">Campylobacter rectus</name>
    <name type="common">Wolinella recta</name>
    <dbReference type="NCBI Taxonomy" id="203"/>
    <lineage>
        <taxon>Bacteria</taxon>
        <taxon>Pseudomonadati</taxon>
        <taxon>Campylobacterota</taxon>
        <taxon>Epsilonproteobacteria</taxon>
        <taxon>Campylobacterales</taxon>
        <taxon>Campylobacteraceae</taxon>
        <taxon>Campylobacter</taxon>
    </lineage>
</organism>
<evidence type="ECO:0000313" key="11">
    <source>
        <dbReference type="Proteomes" id="UP000502377"/>
    </source>
</evidence>
<feature type="domain" description="Flavodoxin-like" evidence="9">
    <location>
        <begin position="2"/>
        <end position="159"/>
    </location>
</feature>
<comment type="cofactor">
    <cofactor evidence="1 8">
        <name>FMN</name>
        <dbReference type="ChEBI" id="CHEBI:58210"/>
    </cofactor>
</comment>
<gene>
    <name evidence="10" type="primary">fldA</name>
    <name evidence="10" type="ORF">CRECT_0396</name>
</gene>
<dbReference type="InterPro" id="IPR050619">
    <property type="entry name" value="Flavodoxin"/>
</dbReference>
<dbReference type="PANTHER" id="PTHR42809:SF1">
    <property type="entry name" value="FLAVODOXIN 1"/>
    <property type="match status" value="1"/>
</dbReference>
<evidence type="ECO:0000256" key="4">
    <source>
        <dbReference type="ARBA" id="ARBA00022630"/>
    </source>
</evidence>
<evidence type="ECO:0000256" key="6">
    <source>
        <dbReference type="ARBA" id="ARBA00022982"/>
    </source>
</evidence>
<dbReference type="PRINTS" id="PR00369">
    <property type="entry name" value="FLAVODOXIN"/>
</dbReference>
<evidence type="ECO:0000256" key="1">
    <source>
        <dbReference type="ARBA" id="ARBA00001917"/>
    </source>
</evidence>
<evidence type="ECO:0000256" key="3">
    <source>
        <dbReference type="ARBA" id="ARBA00022448"/>
    </source>
</evidence>
<evidence type="ECO:0000256" key="7">
    <source>
        <dbReference type="ARBA" id="ARBA00023231"/>
    </source>
</evidence>
<dbReference type="KEGG" id="crx:CRECT_0396"/>
<accession>A0A6G5QKF9</accession>
<evidence type="ECO:0000256" key="5">
    <source>
        <dbReference type="ARBA" id="ARBA00022643"/>
    </source>
</evidence>
<dbReference type="InterPro" id="IPR029039">
    <property type="entry name" value="Flavoprotein-like_sf"/>
</dbReference>
<dbReference type="GO" id="GO:0016491">
    <property type="term" value="F:oxidoreductase activity"/>
    <property type="evidence" value="ECO:0007669"/>
    <property type="project" value="UniProtKB-KW"/>
</dbReference>
<keyword evidence="7" id="KW-0535">Nitrogen fixation</keyword>
<dbReference type="NCBIfam" id="NF006738">
    <property type="entry name" value="PRK09267.1-4"/>
    <property type="match status" value="1"/>
</dbReference>
<keyword evidence="10" id="KW-0560">Oxidoreductase</keyword>
<keyword evidence="6 8" id="KW-0249">Electron transport</keyword>
<dbReference type="EMBL" id="CP012543">
    <property type="protein sequence ID" value="QCD46092.1"/>
    <property type="molecule type" value="Genomic_DNA"/>
</dbReference>
<dbReference type="Proteomes" id="UP000502377">
    <property type="component" value="Chromosome"/>
</dbReference>
<dbReference type="Gene3D" id="3.40.50.360">
    <property type="match status" value="1"/>
</dbReference>
<dbReference type="PROSITE" id="PS00201">
    <property type="entry name" value="FLAVODOXIN"/>
    <property type="match status" value="1"/>
</dbReference>
<evidence type="ECO:0000256" key="8">
    <source>
        <dbReference type="PIRNR" id="PIRNR038996"/>
    </source>
</evidence>